<accession>A0A8C3MJ14</accession>
<accession>A0A8U8B3Z4</accession>
<reference evidence="1" key="1">
    <citation type="submission" date="2025-08" db="UniProtKB">
        <authorList>
            <consortium name="Ensembl"/>
        </authorList>
    </citation>
    <scope>IDENTIFICATION</scope>
</reference>
<reference evidence="1" key="2">
    <citation type="submission" date="2025-09" db="UniProtKB">
        <authorList>
            <consortium name="Ensembl"/>
        </authorList>
    </citation>
    <scope>IDENTIFICATION</scope>
</reference>
<protein>
    <submittedName>
        <fullName evidence="1">Uncharacterized protein</fullName>
    </submittedName>
</protein>
<dbReference type="AlphaFoldDB" id="A0A8C3MJ14"/>
<evidence type="ECO:0000313" key="1">
    <source>
        <dbReference type="Ensembl" id="ENSCPVP00000007134.2"/>
    </source>
</evidence>
<name>A0A8C3MJ14_GEOPR</name>
<dbReference type="Ensembl" id="ENSCPVT00000007413.2">
    <property type="protein sequence ID" value="ENSCPVP00000007134.2"/>
    <property type="gene ID" value="ENSCPVG00000005244.2"/>
</dbReference>
<keyword evidence="2" id="KW-1185">Reference proteome</keyword>
<evidence type="ECO:0000313" key="2">
    <source>
        <dbReference type="Proteomes" id="UP000694382"/>
    </source>
</evidence>
<sequence length="90" mass="9874">MALASVLRAELPEFFPKSFSKSFPKNCPEDSEEIPEILRDFSGPPRVLAAPPCGVQAEPEGPGFQILHGTTTLAFKVRGKWKCPLCSPKF</sequence>
<dbReference type="Proteomes" id="UP000694382">
    <property type="component" value="Unassembled WGS sequence"/>
</dbReference>
<proteinExistence type="predicted"/>
<organism evidence="1 2">
    <name type="scientific">Geospiza parvula</name>
    <name type="common">Small tree-finch</name>
    <name type="synonym">Camarhynchus parvulus</name>
    <dbReference type="NCBI Taxonomy" id="87175"/>
    <lineage>
        <taxon>Eukaryota</taxon>
        <taxon>Metazoa</taxon>
        <taxon>Chordata</taxon>
        <taxon>Craniata</taxon>
        <taxon>Vertebrata</taxon>
        <taxon>Euteleostomi</taxon>
        <taxon>Archelosauria</taxon>
        <taxon>Archosauria</taxon>
        <taxon>Dinosauria</taxon>
        <taxon>Saurischia</taxon>
        <taxon>Theropoda</taxon>
        <taxon>Coelurosauria</taxon>
        <taxon>Aves</taxon>
        <taxon>Neognathae</taxon>
        <taxon>Neoaves</taxon>
        <taxon>Telluraves</taxon>
        <taxon>Australaves</taxon>
        <taxon>Passeriformes</taxon>
        <taxon>Thraupidae</taxon>
        <taxon>Camarhynchus</taxon>
    </lineage>
</organism>